<organism evidence="5 6">
    <name type="scientific">Prosthecomicrobium pneumaticum</name>
    <dbReference type="NCBI Taxonomy" id="81895"/>
    <lineage>
        <taxon>Bacteria</taxon>
        <taxon>Pseudomonadati</taxon>
        <taxon>Pseudomonadota</taxon>
        <taxon>Alphaproteobacteria</taxon>
        <taxon>Hyphomicrobiales</taxon>
        <taxon>Kaistiaceae</taxon>
        <taxon>Prosthecomicrobium</taxon>
    </lineage>
</organism>
<keyword evidence="3" id="KW-0804">Transcription</keyword>
<dbReference type="SUPFAM" id="SSF46785">
    <property type="entry name" value="Winged helix' DNA-binding domain"/>
    <property type="match status" value="1"/>
</dbReference>
<dbReference type="Proteomes" id="UP000523821">
    <property type="component" value="Unassembled WGS sequence"/>
</dbReference>
<keyword evidence="6" id="KW-1185">Reference proteome</keyword>
<dbReference type="PANTHER" id="PTHR42756:SF1">
    <property type="entry name" value="TRANSCRIPTIONAL REPRESSOR OF EMRAB OPERON"/>
    <property type="match status" value="1"/>
</dbReference>
<dbReference type="RefSeq" id="WP_183854127.1">
    <property type="nucleotide sequence ID" value="NZ_JACHOO010000003.1"/>
</dbReference>
<dbReference type="PRINTS" id="PR00598">
    <property type="entry name" value="HTHMARR"/>
</dbReference>
<proteinExistence type="predicted"/>
<dbReference type="AlphaFoldDB" id="A0A7W9CVE5"/>
<dbReference type="Gene3D" id="1.10.10.10">
    <property type="entry name" value="Winged helix-like DNA-binding domain superfamily/Winged helix DNA-binding domain"/>
    <property type="match status" value="1"/>
</dbReference>
<protein>
    <submittedName>
        <fullName evidence="5">DNA-binding MarR family transcriptional regulator</fullName>
    </submittedName>
</protein>
<dbReference type="GO" id="GO:0003700">
    <property type="term" value="F:DNA-binding transcription factor activity"/>
    <property type="evidence" value="ECO:0007669"/>
    <property type="project" value="InterPro"/>
</dbReference>
<dbReference type="InterPro" id="IPR036390">
    <property type="entry name" value="WH_DNA-bd_sf"/>
</dbReference>
<feature type="domain" description="HTH marR-type" evidence="4">
    <location>
        <begin position="13"/>
        <end position="145"/>
    </location>
</feature>
<sequence>MQNDPIRAGSPNDSDFGFLVSDVARLLHRAFDHRGECGDLTRAQWQVLVRLAKNEGGNQASLAGDLDIEPITLSRHIDRLESAGLVDRRADPDDRRARRLYLTEAARPLLDAMRAYALVVFEHALTGLEPAERAELVRLLTHVRGNLGVYSAGTAPLCQTEPDASAAAGQSERALT</sequence>
<accession>A0A7W9CVE5</accession>
<evidence type="ECO:0000256" key="2">
    <source>
        <dbReference type="ARBA" id="ARBA00023125"/>
    </source>
</evidence>
<dbReference type="InterPro" id="IPR036388">
    <property type="entry name" value="WH-like_DNA-bd_sf"/>
</dbReference>
<evidence type="ECO:0000313" key="5">
    <source>
        <dbReference type="EMBL" id="MBB5752379.1"/>
    </source>
</evidence>
<evidence type="ECO:0000256" key="1">
    <source>
        <dbReference type="ARBA" id="ARBA00023015"/>
    </source>
</evidence>
<gene>
    <name evidence="5" type="ORF">GGQ63_001433</name>
</gene>
<dbReference type="PANTHER" id="PTHR42756">
    <property type="entry name" value="TRANSCRIPTIONAL REGULATOR, MARR"/>
    <property type="match status" value="1"/>
</dbReference>
<dbReference type="InterPro" id="IPR000835">
    <property type="entry name" value="HTH_MarR-typ"/>
</dbReference>
<keyword evidence="2 5" id="KW-0238">DNA-binding</keyword>
<dbReference type="EMBL" id="JACHOO010000003">
    <property type="protein sequence ID" value="MBB5752379.1"/>
    <property type="molecule type" value="Genomic_DNA"/>
</dbReference>
<evidence type="ECO:0000259" key="4">
    <source>
        <dbReference type="PROSITE" id="PS50995"/>
    </source>
</evidence>
<evidence type="ECO:0000256" key="3">
    <source>
        <dbReference type="ARBA" id="ARBA00023163"/>
    </source>
</evidence>
<dbReference type="Pfam" id="PF01047">
    <property type="entry name" value="MarR"/>
    <property type="match status" value="1"/>
</dbReference>
<name>A0A7W9CVE5_9HYPH</name>
<evidence type="ECO:0000313" key="6">
    <source>
        <dbReference type="Proteomes" id="UP000523821"/>
    </source>
</evidence>
<keyword evidence="1" id="KW-0805">Transcription regulation</keyword>
<dbReference type="InterPro" id="IPR023187">
    <property type="entry name" value="Tscrpt_reg_MarR-type_CS"/>
</dbReference>
<reference evidence="5 6" key="1">
    <citation type="submission" date="2020-08" db="EMBL/GenBank/DDBJ databases">
        <title>Genomic Encyclopedia of Type Strains, Phase IV (KMG-IV): sequencing the most valuable type-strain genomes for metagenomic binning, comparative biology and taxonomic classification.</title>
        <authorList>
            <person name="Goeker M."/>
        </authorList>
    </citation>
    <scope>NUCLEOTIDE SEQUENCE [LARGE SCALE GENOMIC DNA]</scope>
    <source>
        <strain evidence="5 6">DSM 16268</strain>
    </source>
</reference>
<dbReference type="PROSITE" id="PS50995">
    <property type="entry name" value="HTH_MARR_2"/>
    <property type="match status" value="1"/>
</dbReference>
<comment type="caution">
    <text evidence="5">The sequence shown here is derived from an EMBL/GenBank/DDBJ whole genome shotgun (WGS) entry which is preliminary data.</text>
</comment>
<dbReference type="GO" id="GO:0003677">
    <property type="term" value="F:DNA binding"/>
    <property type="evidence" value="ECO:0007669"/>
    <property type="project" value="UniProtKB-KW"/>
</dbReference>
<dbReference type="PROSITE" id="PS01117">
    <property type="entry name" value="HTH_MARR_1"/>
    <property type="match status" value="1"/>
</dbReference>
<dbReference type="SMART" id="SM00347">
    <property type="entry name" value="HTH_MARR"/>
    <property type="match status" value="1"/>
</dbReference>